<sequence length="174" mass="20133">MKNLFILFILVFTIVSQAQMRNNGVRQNGLPQVHDAPPKPNFQVEKQVGIVIYDVKKAVKKSGVKLSSKTGKTFSKTLESYNKSINDIKRINSFLLKSTKVMVESFQKKAIKTGDFSEQPRVYKKVQENLKPITETLKAEDKKLDKKVKNLLSKKQYKKWIKFNKKLNKIFPKE</sequence>
<gene>
    <name evidence="2" type="ORF">DIS07_05450</name>
</gene>
<keyword evidence="3" id="KW-1185">Reference proteome</keyword>
<dbReference type="AlphaFoldDB" id="A0A2U2JC24"/>
<reference evidence="2 3" key="1">
    <citation type="submission" date="2018-05" db="EMBL/GenBank/DDBJ databases">
        <title>Polaribacter aquimarinus sp. nov., isolated from sediment in a sediment of sea.</title>
        <authorList>
            <person name="Lu D."/>
        </authorList>
    </citation>
    <scope>NUCLEOTIDE SEQUENCE [LARGE SCALE GENOMIC DNA]</scope>
    <source>
        <strain evidence="2 3">ZY113</strain>
    </source>
</reference>
<accession>A0A2U2JC24</accession>
<keyword evidence="1" id="KW-0732">Signal</keyword>
<proteinExistence type="predicted"/>
<evidence type="ECO:0000313" key="2">
    <source>
        <dbReference type="EMBL" id="PWG05888.1"/>
    </source>
</evidence>
<organism evidence="2 3">
    <name type="scientific">Polaribacter aquimarinus</name>
    <dbReference type="NCBI Taxonomy" id="2100726"/>
    <lineage>
        <taxon>Bacteria</taxon>
        <taxon>Pseudomonadati</taxon>
        <taxon>Bacteroidota</taxon>
        <taxon>Flavobacteriia</taxon>
        <taxon>Flavobacteriales</taxon>
        <taxon>Flavobacteriaceae</taxon>
    </lineage>
</organism>
<dbReference type="EMBL" id="QFFG01000002">
    <property type="protein sequence ID" value="PWG05888.1"/>
    <property type="molecule type" value="Genomic_DNA"/>
</dbReference>
<comment type="caution">
    <text evidence="2">The sequence shown here is derived from an EMBL/GenBank/DDBJ whole genome shotgun (WGS) entry which is preliminary data.</text>
</comment>
<evidence type="ECO:0008006" key="4">
    <source>
        <dbReference type="Google" id="ProtNLM"/>
    </source>
</evidence>
<dbReference type="RefSeq" id="WP_109404220.1">
    <property type="nucleotide sequence ID" value="NZ_QFFG01000002.1"/>
</dbReference>
<feature type="chain" id="PRO_5015744865" description="DUF4142 domain-containing protein" evidence="1">
    <location>
        <begin position="19"/>
        <end position="174"/>
    </location>
</feature>
<dbReference type="Proteomes" id="UP000245670">
    <property type="component" value="Unassembled WGS sequence"/>
</dbReference>
<name>A0A2U2JC24_9FLAO</name>
<evidence type="ECO:0000313" key="3">
    <source>
        <dbReference type="Proteomes" id="UP000245670"/>
    </source>
</evidence>
<dbReference type="OrthoDB" id="1201761at2"/>
<protein>
    <recommendedName>
        <fullName evidence="4">DUF4142 domain-containing protein</fullName>
    </recommendedName>
</protein>
<feature type="signal peptide" evidence="1">
    <location>
        <begin position="1"/>
        <end position="18"/>
    </location>
</feature>
<evidence type="ECO:0000256" key="1">
    <source>
        <dbReference type="SAM" id="SignalP"/>
    </source>
</evidence>